<dbReference type="RefSeq" id="WP_186886519.1">
    <property type="nucleotide sequence ID" value="NZ_JACONZ010000001.1"/>
</dbReference>
<evidence type="ECO:0000256" key="1">
    <source>
        <dbReference type="ARBA" id="ARBA00010757"/>
    </source>
</evidence>
<dbReference type="Proteomes" id="UP000659630">
    <property type="component" value="Unassembled WGS sequence"/>
</dbReference>
<organism evidence="7 8">
    <name type="scientific">Anaerofilum hominis</name>
    <dbReference type="NCBI Taxonomy" id="2763016"/>
    <lineage>
        <taxon>Bacteria</taxon>
        <taxon>Bacillati</taxon>
        <taxon>Bacillota</taxon>
        <taxon>Clostridia</taxon>
        <taxon>Eubacteriales</taxon>
        <taxon>Oscillospiraceae</taxon>
        <taxon>Anaerofilum</taxon>
    </lineage>
</organism>
<comment type="catalytic activity">
    <reaction evidence="5 6">
        <text>L-glutamyl-tRNA(Gln) + L-glutamine + ATP + H2O = L-glutaminyl-tRNA(Gln) + L-glutamate + ADP + phosphate + H(+)</text>
        <dbReference type="Rhea" id="RHEA:17521"/>
        <dbReference type="Rhea" id="RHEA-COMP:9681"/>
        <dbReference type="Rhea" id="RHEA-COMP:9684"/>
        <dbReference type="ChEBI" id="CHEBI:15377"/>
        <dbReference type="ChEBI" id="CHEBI:15378"/>
        <dbReference type="ChEBI" id="CHEBI:29985"/>
        <dbReference type="ChEBI" id="CHEBI:30616"/>
        <dbReference type="ChEBI" id="CHEBI:43474"/>
        <dbReference type="ChEBI" id="CHEBI:58359"/>
        <dbReference type="ChEBI" id="CHEBI:78520"/>
        <dbReference type="ChEBI" id="CHEBI:78521"/>
        <dbReference type="ChEBI" id="CHEBI:456216"/>
    </reaction>
</comment>
<accession>A0A923L0V4</accession>
<keyword evidence="6" id="KW-0648">Protein biosynthesis</keyword>
<comment type="subunit">
    <text evidence="2 6">Heterotrimer of A, B and C subunits.</text>
</comment>
<evidence type="ECO:0000313" key="8">
    <source>
        <dbReference type="Proteomes" id="UP000659630"/>
    </source>
</evidence>
<dbReference type="Pfam" id="PF02686">
    <property type="entry name" value="GatC"/>
    <property type="match status" value="1"/>
</dbReference>
<dbReference type="EMBL" id="JACONZ010000001">
    <property type="protein sequence ID" value="MBC5580148.1"/>
    <property type="molecule type" value="Genomic_DNA"/>
</dbReference>
<dbReference type="SUPFAM" id="SSF141000">
    <property type="entry name" value="Glu-tRNAGln amidotransferase C subunit"/>
    <property type="match status" value="1"/>
</dbReference>
<name>A0A923L0V4_9FIRM</name>
<protein>
    <recommendedName>
        <fullName evidence="6">Aspartyl/glutamyl-tRNA(Asn/Gln) amidotransferase subunit C</fullName>
        <shortName evidence="6">Asp/Glu-ADT subunit C</shortName>
        <ecNumber evidence="6">6.3.5.-</ecNumber>
    </recommendedName>
</protein>
<evidence type="ECO:0000256" key="3">
    <source>
        <dbReference type="ARBA" id="ARBA00024799"/>
    </source>
</evidence>
<evidence type="ECO:0000256" key="6">
    <source>
        <dbReference type="HAMAP-Rule" id="MF_00122"/>
    </source>
</evidence>
<dbReference type="HAMAP" id="MF_00122">
    <property type="entry name" value="GatC"/>
    <property type="match status" value="1"/>
</dbReference>
<evidence type="ECO:0000313" key="7">
    <source>
        <dbReference type="EMBL" id="MBC5580148.1"/>
    </source>
</evidence>
<comment type="caution">
    <text evidence="7">The sequence shown here is derived from an EMBL/GenBank/DDBJ whole genome shotgun (WGS) entry which is preliminary data.</text>
</comment>
<dbReference type="InterPro" id="IPR003837">
    <property type="entry name" value="GatC"/>
</dbReference>
<keyword evidence="6" id="KW-0436">Ligase</keyword>
<dbReference type="GO" id="GO:0050567">
    <property type="term" value="F:glutaminyl-tRNA synthase (glutamine-hydrolyzing) activity"/>
    <property type="evidence" value="ECO:0007669"/>
    <property type="project" value="UniProtKB-UniRule"/>
</dbReference>
<dbReference type="AlphaFoldDB" id="A0A923L0V4"/>
<keyword evidence="6" id="KW-0067">ATP-binding</keyword>
<gene>
    <name evidence="6 7" type="primary">gatC</name>
    <name evidence="7" type="ORF">H8S23_01360</name>
</gene>
<dbReference type="Gene3D" id="1.10.20.60">
    <property type="entry name" value="Glu-tRNAGln amidotransferase C subunit, N-terminal domain"/>
    <property type="match status" value="1"/>
</dbReference>
<dbReference type="GO" id="GO:0005524">
    <property type="term" value="F:ATP binding"/>
    <property type="evidence" value="ECO:0007669"/>
    <property type="project" value="UniProtKB-KW"/>
</dbReference>
<sequence length="89" mass="10041">MEIDVRHIARLAKLDIPEEELPRMEQELSSIVSMVEKLPELASKESLLDPENTMELRPDVVQPSFPRDEMLKNAPDTAAGCLMVPKVVE</sequence>
<comment type="similarity">
    <text evidence="1 6">Belongs to the GatC family.</text>
</comment>
<comment type="function">
    <text evidence="3 6">Allows the formation of correctly charged Asn-tRNA(Asn) or Gln-tRNA(Gln) through the transamidation of misacylated Asp-tRNA(Asn) or Glu-tRNA(Gln) in organisms which lack either or both of asparaginyl-tRNA or glutaminyl-tRNA synthetases. The reaction takes place in the presence of glutamine and ATP through an activated phospho-Asp-tRNA(Asn) or phospho-Glu-tRNA(Gln).</text>
</comment>
<comment type="catalytic activity">
    <reaction evidence="4 6">
        <text>L-aspartyl-tRNA(Asn) + L-glutamine + ATP + H2O = L-asparaginyl-tRNA(Asn) + L-glutamate + ADP + phosphate + 2 H(+)</text>
        <dbReference type="Rhea" id="RHEA:14513"/>
        <dbReference type="Rhea" id="RHEA-COMP:9674"/>
        <dbReference type="Rhea" id="RHEA-COMP:9677"/>
        <dbReference type="ChEBI" id="CHEBI:15377"/>
        <dbReference type="ChEBI" id="CHEBI:15378"/>
        <dbReference type="ChEBI" id="CHEBI:29985"/>
        <dbReference type="ChEBI" id="CHEBI:30616"/>
        <dbReference type="ChEBI" id="CHEBI:43474"/>
        <dbReference type="ChEBI" id="CHEBI:58359"/>
        <dbReference type="ChEBI" id="CHEBI:78515"/>
        <dbReference type="ChEBI" id="CHEBI:78516"/>
        <dbReference type="ChEBI" id="CHEBI:456216"/>
    </reaction>
</comment>
<evidence type="ECO:0000256" key="2">
    <source>
        <dbReference type="ARBA" id="ARBA00011123"/>
    </source>
</evidence>
<keyword evidence="8" id="KW-1185">Reference proteome</keyword>
<dbReference type="GO" id="GO:0006412">
    <property type="term" value="P:translation"/>
    <property type="evidence" value="ECO:0007669"/>
    <property type="project" value="UniProtKB-UniRule"/>
</dbReference>
<dbReference type="EC" id="6.3.5.-" evidence="6"/>
<dbReference type="GO" id="GO:0006450">
    <property type="term" value="P:regulation of translational fidelity"/>
    <property type="evidence" value="ECO:0007669"/>
    <property type="project" value="InterPro"/>
</dbReference>
<proteinExistence type="inferred from homology"/>
<keyword evidence="6" id="KW-0547">Nucleotide-binding</keyword>
<evidence type="ECO:0000256" key="4">
    <source>
        <dbReference type="ARBA" id="ARBA00047380"/>
    </source>
</evidence>
<evidence type="ECO:0000256" key="5">
    <source>
        <dbReference type="ARBA" id="ARBA00047913"/>
    </source>
</evidence>
<reference evidence="7" key="1">
    <citation type="submission" date="2020-08" db="EMBL/GenBank/DDBJ databases">
        <title>Genome public.</title>
        <authorList>
            <person name="Liu C."/>
            <person name="Sun Q."/>
        </authorList>
    </citation>
    <scope>NUCLEOTIDE SEQUENCE</scope>
    <source>
        <strain evidence="7">BX8</strain>
    </source>
</reference>
<dbReference type="NCBIfam" id="TIGR00135">
    <property type="entry name" value="gatC"/>
    <property type="match status" value="1"/>
</dbReference>
<dbReference type="InterPro" id="IPR036113">
    <property type="entry name" value="Asp/Glu-ADT_sf_sub_c"/>
</dbReference>